<keyword evidence="3" id="KW-1185">Reference proteome</keyword>
<dbReference type="RefSeq" id="WP_058313135.1">
    <property type="nucleotide sequence ID" value="NZ_CYTW01000007.1"/>
</dbReference>
<keyword evidence="1" id="KW-0732">Signal</keyword>
<dbReference type="EMBL" id="CYTW01000007">
    <property type="protein sequence ID" value="CUK14944.1"/>
    <property type="molecule type" value="Genomic_DNA"/>
</dbReference>
<evidence type="ECO:0000256" key="1">
    <source>
        <dbReference type="SAM" id="SignalP"/>
    </source>
</evidence>
<evidence type="ECO:0000313" key="2">
    <source>
        <dbReference type="EMBL" id="CUK14944.1"/>
    </source>
</evidence>
<feature type="signal peptide" evidence="1">
    <location>
        <begin position="1"/>
        <end position="25"/>
    </location>
</feature>
<accession>A0A0P1IRG2</accession>
<feature type="chain" id="PRO_5006065536" evidence="1">
    <location>
        <begin position="26"/>
        <end position="241"/>
    </location>
</feature>
<dbReference type="STRING" id="1715693.PH7735_03984"/>
<dbReference type="AlphaFoldDB" id="A0A0P1IRG2"/>
<gene>
    <name evidence="2" type="ORF">PH7735_03984</name>
</gene>
<reference evidence="3" key="1">
    <citation type="submission" date="2015-09" db="EMBL/GenBank/DDBJ databases">
        <authorList>
            <person name="Rodrigo-Torres Lidia"/>
            <person name="Arahal R.David."/>
        </authorList>
    </citation>
    <scope>NUCLEOTIDE SEQUENCE [LARGE SCALE GENOMIC DNA]</scope>
    <source>
        <strain evidence="3">CECT 7735</strain>
    </source>
</reference>
<dbReference type="Proteomes" id="UP000051870">
    <property type="component" value="Unassembled WGS sequence"/>
</dbReference>
<name>A0A0P1IRG2_9RHOB</name>
<organism evidence="2 3">
    <name type="scientific">Shimia thalassica</name>
    <dbReference type="NCBI Taxonomy" id="1715693"/>
    <lineage>
        <taxon>Bacteria</taxon>
        <taxon>Pseudomonadati</taxon>
        <taxon>Pseudomonadota</taxon>
        <taxon>Alphaproteobacteria</taxon>
        <taxon>Rhodobacterales</taxon>
        <taxon>Roseobacteraceae</taxon>
    </lineage>
</organism>
<evidence type="ECO:0000313" key="3">
    <source>
        <dbReference type="Proteomes" id="UP000051870"/>
    </source>
</evidence>
<protein>
    <submittedName>
        <fullName evidence="2">Outer membrane protein</fullName>
    </submittedName>
</protein>
<sequence>MSRFDPKALCAAAGLAVAVATPAAAQDWEYGLKPYFWAPGIDATYTFGGNPPTGGDSSFWDKFEGAFLLQGYARNGEWSLLGEFNYLKLGETYLPSVPVLTTDIGLDGYMVSGGVGRQLHRDQDSFVELYGGLRYWDIEMTALNSAFGGAQVDKAWADPFVGLRGHFELRPGLMLVGRADIGGFGVGSKFQADLQGALSWAVGDTTKLELGYRHLAVDFEDTTVFADIALSGPYFALDFRF</sequence>
<proteinExistence type="predicted"/>
<dbReference type="GeneID" id="83882949"/>